<dbReference type="Proteomes" id="UP000233551">
    <property type="component" value="Unassembled WGS sequence"/>
</dbReference>
<name>A0A2I0ILW6_PUNGR</name>
<reference evidence="2 3" key="1">
    <citation type="submission" date="2017-11" db="EMBL/GenBank/DDBJ databases">
        <title>De-novo sequencing of pomegranate (Punica granatum L.) genome.</title>
        <authorList>
            <person name="Akparov Z."/>
            <person name="Amiraslanov A."/>
            <person name="Hajiyeva S."/>
            <person name="Abbasov M."/>
            <person name="Kaur K."/>
            <person name="Hamwieh A."/>
            <person name="Solovyev V."/>
            <person name="Salamov A."/>
            <person name="Braich B."/>
            <person name="Kosarev P."/>
            <person name="Mahmoud A."/>
            <person name="Hajiyev E."/>
            <person name="Babayeva S."/>
            <person name="Izzatullayeva V."/>
            <person name="Mammadov A."/>
            <person name="Mammadov A."/>
            <person name="Sharifova S."/>
            <person name="Ojaghi J."/>
            <person name="Eynullazada K."/>
            <person name="Bayramov B."/>
            <person name="Abdulazimova A."/>
            <person name="Shahmuradov I."/>
        </authorList>
    </citation>
    <scope>NUCLEOTIDE SEQUENCE [LARGE SCALE GENOMIC DNA]</scope>
    <source>
        <strain evidence="3">cv. AG2017</strain>
        <tissue evidence="2">Leaf</tissue>
    </source>
</reference>
<keyword evidence="3" id="KW-1185">Reference proteome</keyword>
<dbReference type="AlphaFoldDB" id="A0A2I0ILW6"/>
<dbReference type="EMBL" id="PGOL01002812">
    <property type="protein sequence ID" value="PKI44999.1"/>
    <property type="molecule type" value="Genomic_DNA"/>
</dbReference>
<accession>A0A2I0ILW6</accession>
<sequence length="213" mass="24006">MALLEAPGGILRQGRWLSTPKRLPEVAAVVIWFQWSWLEVTMVAPDGILLQGQWLPTPKRPPKVTVLVIRRKESRRVPQRRTPPSSKYKERARDKFSGKRELAHPSFACGQCAPVKDDKEDNALGDYAGEYVGRLCRYLLQSRLSHALLIALYGPECKLSSGPACELLDRAAWECPPFRGCVMDTREKESPLIILRPESRGPISYLGLGVWNT</sequence>
<evidence type="ECO:0000313" key="3">
    <source>
        <dbReference type="Proteomes" id="UP000233551"/>
    </source>
</evidence>
<evidence type="ECO:0000256" key="1">
    <source>
        <dbReference type="SAM" id="MobiDB-lite"/>
    </source>
</evidence>
<feature type="region of interest" description="Disordered" evidence="1">
    <location>
        <begin position="74"/>
        <end position="94"/>
    </location>
</feature>
<proteinExistence type="predicted"/>
<comment type="caution">
    <text evidence="2">The sequence shown here is derived from an EMBL/GenBank/DDBJ whole genome shotgun (WGS) entry which is preliminary data.</text>
</comment>
<evidence type="ECO:0000313" key="2">
    <source>
        <dbReference type="EMBL" id="PKI44999.1"/>
    </source>
</evidence>
<protein>
    <submittedName>
        <fullName evidence="2">Uncharacterized protein</fullName>
    </submittedName>
</protein>
<gene>
    <name evidence="2" type="ORF">CRG98_034606</name>
</gene>
<organism evidence="2 3">
    <name type="scientific">Punica granatum</name>
    <name type="common">Pomegranate</name>
    <dbReference type="NCBI Taxonomy" id="22663"/>
    <lineage>
        <taxon>Eukaryota</taxon>
        <taxon>Viridiplantae</taxon>
        <taxon>Streptophyta</taxon>
        <taxon>Embryophyta</taxon>
        <taxon>Tracheophyta</taxon>
        <taxon>Spermatophyta</taxon>
        <taxon>Magnoliopsida</taxon>
        <taxon>eudicotyledons</taxon>
        <taxon>Gunneridae</taxon>
        <taxon>Pentapetalae</taxon>
        <taxon>rosids</taxon>
        <taxon>malvids</taxon>
        <taxon>Myrtales</taxon>
        <taxon>Lythraceae</taxon>
        <taxon>Punica</taxon>
    </lineage>
</organism>